<dbReference type="PANTHER" id="PTHR37079">
    <property type="entry name" value="SERINE/THREONINE-PROTEIN KINASE ATM"/>
    <property type="match status" value="1"/>
</dbReference>
<dbReference type="InterPro" id="IPR038980">
    <property type="entry name" value="ATM_plant"/>
</dbReference>
<reference evidence="1 2" key="1">
    <citation type="journal article" date="2016" name="G3 (Bethesda)">
        <title>First Draft Assembly and Annotation of the Genome of a California Endemic Oak Quercus lobata Nee (Fagaceae).</title>
        <authorList>
            <person name="Sork V.L."/>
            <person name="Fitz-Gibbon S.T."/>
            <person name="Puiu D."/>
            <person name="Crepeau M."/>
            <person name="Gugger P.F."/>
            <person name="Sherman R."/>
            <person name="Stevens K."/>
            <person name="Langley C.H."/>
            <person name="Pellegrini M."/>
            <person name="Salzberg S.L."/>
        </authorList>
    </citation>
    <scope>NUCLEOTIDE SEQUENCE [LARGE SCALE GENOMIC DNA]</scope>
    <source>
        <strain evidence="1 2">cv. SW786</strain>
    </source>
</reference>
<proteinExistence type="predicted"/>
<dbReference type="GO" id="GO:0004674">
    <property type="term" value="F:protein serine/threonine kinase activity"/>
    <property type="evidence" value="ECO:0007669"/>
    <property type="project" value="InterPro"/>
</dbReference>
<dbReference type="GO" id="GO:0006974">
    <property type="term" value="P:DNA damage response"/>
    <property type="evidence" value="ECO:0007669"/>
    <property type="project" value="InterPro"/>
</dbReference>
<dbReference type="EnsemblPlants" id="QL05p026262:mrna">
    <property type="protein sequence ID" value="QL05p026262:mrna"/>
    <property type="gene ID" value="QL05p026262"/>
</dbReference>
<evidence type="ECO:0000313" key="1">
    <source>
        <dbReference type="EnsemblPlants" id="QL05p026262:mrna"/>
    </source>
</evidence>
<reference evidence="1" key="2">
    <citation type="submission" date="2021-01" db="UniProtKB">
        <authorList>
            <consortium name="EnsemblPlants"/>
        </authorList>
    </citation>
    <scope>IDENTIFICATION</scope>
</reference>
<evidence type="ECO:0000313" key="2">
    <source>
        <dbReference type="Proteomes" id="UP000594261"/>
    </source>
</evidence>
<dbReference type="Gramene" id="QL05p026262:mrna">
    <property type="protein sequence ID" value="QL05p026262:mrna"/>
    <property type="gene ID" value="QL05p026262"/>
</dbReference>
<dbReference type="AlphaFoldDB" id="A0A7N2R4L7"/>
<keyword evidence="2" id="KW-1185">Reference proteome</keyword>
<dbReference type="PANTHER" id="PTHR37079:SF4">
    <property type="entry name" value="SERINE_THREONINE-PROTEIN KINASE ATM"/>
    <property type="match status" value="1"/>
</dbReference>
<sequence>MLVNSVSKSDGPFIQIDLISIDLVSAKEKSDAGKLSLLPNHVYWLCIDHLLVAKSAVMSVFPLHVEILVSAVTQINEPDSLYGIIQSHKELVLSVFRASEESTEYTYSTIIKLQIFYHLGMAWDLRWIASSCGRIEFSLTNSYL</sequence>
<dbReference type="EMBL" id="LRBV02000005">
    <property type="status" value="NOT_ANNOTATED_CDS"/>
    <property type="molecule type" value="Genomic_DNA"/>
</dbReference>
<organism evidence="1 2">
    <name type="scientific">Quercus lobata</name>
    <name type="common">Valley oak</name>
    <dbReference type="NCBI Taxonomy" id="97700"/>
    <lineage>
        <taxon>Eukaryota</taxon>
        <taxon>Viridiplantae</taxon>
        <taxon>Streptophyta</taxon>
        <taxon>Embryophyta</taxon>
        <taxon>Tracheophyta</taxon>
        <taxon>Spermatophyta</taxon>
        <taxon>Magnoliopsida</taxon>
        <taxon>eudicotyledons</taxon>
        <taxon>Gunneridae</taxon>
        <taxon>Pentapetalae</taxon>
        <taxon>rosids</taxon>
        <taxon>fabids</taxon>
        <taxon>Fagales</taxon>
        <taxon>Fagaceae</taxon>
        <taxon>Quercus</taxon>
    </lineage>
</organism>
<dbReference type="Proteomes" id="UP000594261">
    <property type="component" value="Chromosome 5"/>
</dbReference>
<dbReference type="InParanoid" id="A0A7N2R4L7"/>
<protein>
    <submittedName>
        <fullName evidence="1">Uncharacterized protein</fullName>
    </submittedName>
</protein>
<accession>A0A7N2R4L7</accession>
<name>A0A7N2R4L7_QUELO</name>